<comment type="catalytic activity">
    <reaction evidence="2">
        <text>adenosylcob(III)inamide phosphate + GTP + H(+) = adenosylcob(III)inamide-GDP + diphosphate</text>
        <dbReference type="Rhea" id="RHEA:22712"/>
        <dbReference type="ChEBI" id="CHEBI:15378"/>
        <dbReference type="ChEBI" id="CHEBI:33019"/>
        <dbReference type="ChEBI" id="CHEBI:37565"/>
        <dbReference type="ChEBI" id="CHEBI:58502"/>
        <dbReference type="ChEBI" id="CHEBI:60487"/>
        <dbReference type="EC" id="2.7.7.62"/>
    </reaction>
</comment>
<dbReference type="RefSeq" id="WP_112671721.1">
    <property type="nucleotide sequence ID" value="NZ_PXXW01000042.1"/>
</dbReference>
<feature type="region of interest" description="Disordered" evidence="18">
    <location>
        <begin position="55"/>
        <end position="74"/>
    </location>
</feature>
<dbReference type="Pfam" id="PF02277">
    <property type="entry name" value="DBI_PRT"/>
    <property type="match status" value="1"/>
</dbReference>
<comment type="pathway">
    <text evidence="6">Cofactor biosynthesis; adenosylcobalamin biosynthesis; adenosylcobalamin from cob(II)yrinate a,c-diamide: step 5/7.</text>
</comment>
<keyword evidence="14" id="KW-0067">ATP-binding</keyword>
<dbReference type="Gene3D" id="3.40.50.10210">
    <property type="match status" value="1"/>
</dbReference>
<dbReference type="Pfam" id="PF02283">
    <property type="entry name" value="CobU"/>
    <property type="match status" value="1"/>
</dbReference>
<proteinExistence type="inferred from homology"/>
<dbReference type="Gene3D" id="3.40.50.300">
    <property type="entry name" value="P-loop containing nucleotide triphosphate hydrolases"/>
    <property type="match status" value="1"/>
</dbReference>
<evidence type="ECO:0000256" key="11">
    <source>
        <dbReference type="ARBA" id="ARBA00022679"/>
    </source>
</evidence>
<feature type="compositionally biased region" description="Acidic residues" evidence="18">
    <location>
        <begin position="604"/>
        <end position="617"/>
    </location>
</feature>
<comment type="similarity">
    <text evidence="7">Belongs to the CobU/CobP family.</text>
</comment>
<evidence type="ECO:0000256" key="15">
    <source>
        <dbReference type="ARBA" id="ARBA00023134"/>
    </source>
</evidence>
<evidence type="ECO:0000256" key="1">
    <source>
        <dbReference type="ARBA" id="ARBA00000312"/>
    </source>
</evidence>
<dbReference type="InterPro" id="IPR003203">
    <property type="entry name" value="CobU/CobP"/>
</dbReference>
<keyword evidence="11" id="KW-0808">Transferase</keyword>
<accession>A0ABX9CCD4</accession>
<dbReference type="Proteomes" id="UP000249334">
    <property type="component" value="Unassembled WGS sequence"/>
</dbReference>
<dbReference type="PANTHER" id="PTHR34848">
    <property type="match status" value="1"/>
</dbReference>
<keyword evidence="10" id="KW-0169">Cobalamin biosynthesis</keyword>
<comment type="catalytic activity">
    <reaction evidence="3">
        <text>adenosylcob(III)inamide + GTP = adenosylcob(III)inamide phosphate + GDP + H(+)</text>
        <dbReference type="Rhea" id="RHEA:15765"/>
        <dbReference type="ChEBI" id="CHEBI:2480"/>
        <dbReference type="ChEBI" id="CHEBI:15378"/>
        <dbReference type="ChEBI" id="CHEBI:37565"/>
        <dbReference type="ChEBI" id="CHEBI:58189"/>
        <dbReference type="ChEBI" id="CHEBI:58502"/>
        <dbReference type="EC" id="2.7.1.156"/>
    </reaction>
</comment>
<evidence type="ECO:0000256" key="17">
    <source>
        <dbReference type="ARBA" id="ARBA00030571"/>
    </source>
</evidence>
<sequence length="641" mass="65119">MSVDGWNTVLVLGGIRSGKSEFAESLVTDAPVVRYVATAPEGDPEDTEWATRLAAHRARRPGSWTTEETTEDPRRLADVLESAEPNEMLLVDDLGGWVTVLLDPDHQPADDVATIAELAEAIRGCAARVVLVSPEVGLSLVPTTPLGRAFTDALGAANRAVADACDAVVLVVAGQPVWLKSVATATEPAAPATVTTPTVAASPTVTSLADAEPTPEVQLPDVLTHTPPAIPTQEPGNAWAAPTMALPMVSTGLVIQPGMELPMPDEYAGPQAVDRLTTLDVPGAGLGVLDRVVGFAAATQGTSTPAPWGSVRVLLLHGDHAGGAAAGTVAGESARRAAQARAGQGALARLAAESGASLQVVDTPAAAPIEDQPALAPEQVESALRYGWRLAEQAADAGVQLLVLGACGAGTEAAAAAVLAATAGAEPPAVLGRVITDSGEIDDAAWMIRCAAVRDALHRTRRSSRGAKDILAELGGGDVAVATGVLLGATARRVPVLLDGPVGLAAGMVSRDLAGQARHWCLLADHGGHPAVRLAADVLGLTPLLDLRMDLGEGANALVALPLLRSVLALSAALPVHPSLAGTDDTDPAADEPESTDPSYADPDLTEPDSTEPDFAEPEPAGPGPASTGADEQPATGWRAG</sequence>
<evidence type="ECO:0000256" key="8">
    <source>
        <dbReference type="ARBA" id="ARBA00012016"/>
    </source>
</evidence>
<gene>
    <name evidence="19" type="ORF">GAR05_05242</name>
</gene>
<evidence type="ECO:0000256" key="7">
    <source>
        <dbReference type="ARBA" id="ARBA00007490"/>
    </source>
</evidence>
<keyword evidence="15" id="KW-0342">GTP-binding</keyword>
<evidence type="ECO:0000256" key="3">
    <source>
        <dbReference type="ARBA" id="ARBA00001522"/>
    </source>
</evidence>
<evidence type="ECO:0000256" key="12">
    <source>
        <dbReference type="ARBA" id="ARBA00022741"/>
    </source>
</evidence>
<evidence type="ECO:0000256" key="9">
    <source>
        <dbReference type="ARBA" id="ARBA00012523"/>
    </source>
</evidence>
<evidence type="ECO:0000256" key="16">
    <source>
        <dbReference type="ARBA" id="ARBA00029570"/>
    </source>
</evidence>
<dbReference type="InterPro" id="IPR036087">
    <property type="entry name" value="Nict_dMeBzImd_PRibTrfase_sf"/>
</dbReference>
<evidence type="ECO:0000256" key="5">
    <source>
        <dbReference type="ARBA" id="ARBA00004692"/>
    </source>
</evidence>
<dbReference type="CDD" id="cd00544">
    <property type="entry name" value="CobU"/>
    <property type="match status" value="1"/>
</dbReference>
<comment type="pathway">
    <text evidence="5">Cofactor biosynthesis; adenosylcobalamin biosynthesis; adenosylcobalamin from cob(II)yrinate a,c-diamide: step 6/7.</text>
</comment>
<evidence type="ECO:0000313" key="20">
    <source>
        <dbReference type="Proteomes" id="UP000249334"/>
    </source>
</evidence>
<organism evidence="19 20">
    <name type="scientific">Micromonospora saelicesensis</name>
    <dbReference type="NCBI Taxonomy" id="285676"/>
    <lineage>
        <taxon>Bacteria</taxon>
        <taxon>Bacillati</taxon>
        <taxon>Actinomycetota</taxon>
        <taxon>Actinomycetes</taxon>
        <taxon>Micromonosporales</taxon>
        <taxon>Micromonosporaceae</taxon>
        <taxon>Micromonospora</taxon>
    </lineage>
</organism>
<name>A0ABX9CCD4_9ACTN</name>
<dbReference type="SUPFAM" id="SSF52733">
    <property type="entry name" value="Nicotinate mononucleotide:5,6-dimethylbenzimidazole phosphoribosyltransferase (CobT)"/>
    <property type="match status" value="1"/>
</dbReference>
<dbReference type="SUPFAM" id="SSF52540">
    <property type="entry name" value="P-loop containing nucleoside triphosphate hydrolases"/>
    <property type="match status" value="1"/>
</dbReference>
<evidence type="ECO:0000256" key="13">
    <source>
        <dbReference type="ARBA" id="ARBA00022777"/>
    </source>
</evidence>
<evidence type="ECO:0000256" key="14">
    <source>
        <dbReference type="ARBA" id="ARBA00022840"/>
    </source>
</evidence>
<dbReference type="EC" id="2.7.1.156" evidence="8"/>
<dbReference type="EC" id="2.7.7.62" evidence="9"/>
<evidence type="ECO:0000313" key="19">
    <source>
        <dbReference type="EMBL" id="RAN93942.1"/>
    </source>
</evidence>
<reference evidence="19 20" key="1">
    <citation type="submission" date="2018-03" db="EMBL/GenBank/DDBJ databases">
        <title>Genomic framework for the identification of Micromonospora saelicesensis and Micromonospora noduli.</title>
        <authorList>
            <person name="Riesco R."/>
            <person name="Trujillo M.E."/>
        </authorList>
    </citation>
    <scope>NUCLEOTIDE SEQUENCE [LARGE SCALE GENOMIC DNA]</scope>
    <source>
        <strain evidence="19 20">GAR05</strain>
    </source>
</reference>
<evidence type="ECO:0000256" key="18">
    <source>
        <dbReference type="SAM" id="MobiDB-lite"/>
    </source>
</evidence>
<comment type="function">
    <text evidence="4">Catalyzes ATP-dependent phosphorylation of adenosylcobinamide and addition of GMP to adenosylcobinamide phosphate.</text>
</comment>
<keyword evidence="12" id="KW-0547">Nucleotide-binding</keyword>
<comment type="catalytic activity">
    <reaction evidence="1">
        <text>adenosylcob(III)inamide + ATP = adenosylcob(III)inamide phosphate + ADP + H(+)</text>
        <dbReference type="Rhea" id="RHEA:15769"/>
        <dbReference type="ChEBI" id="CHEBI:2480"/>
        <dbReference type="ChEBI" id="CHEBI:15378"/>
        <dbReference type="ChEBI" id="CHEBI:30616"/>
        <dbReference type="ChEBI" id="CHEBI:58502"/>
        <dbReference type="ChEBI" id="CHEBI:456216"/>
        <dbReference type="EC" id="2.7.1.156"/>
    </reaction>
</comment>
<feature type="compositionally biased region" description="Acidic residues" evidence="18">
    <location>
        <begin position="584"/>
        <end position="595"/>
    </location>
</feature>
<evidence type="ECO:0000256" key="6">
    <source>
        <dbReference type="ARBA" id="ARBA00005159"/>
    </source>
</evidence>
<evidence type="ECO:0000256" key="10">
    <source>
        <dbReference type="ARBA" id="ARBA00022573"/>
    </source>
</evidence>
<feature type="region of interest" description="Disordered" evidence="18">
    <location>
        <begin position="579"/>
        <end position="641"/>
    </location>
</feature>
<dbReference type="EMBL" id="PXXW01000042">
    <property type="protein sequence ID" value="RAN93942.1"/>
    <property type="molecule type" value="Genomic_DNA"/>
</dbReference>
<comment type="caution">
    <text evidence="19">The sequence shown here is derived from an EMBL/GenBank/DDBJ whole genome shotgun (WGS) entry which is preliminary data.</text>
</comment>
<evidence type="ECO:0000256" key="4">
    <source>
        <dbReference type="ARBA" id="ARBA00003889"/>
    </source>
</evidence>
<keyword evidence="20" id="KW-1185">Reference proteome</keyword>
<dbReference type="InterPro" id="IPR027417">
    <property type="entry name" value="P-loop_NTPase"/>
</dbReference>
<keyword evidence="13 19" id="KW-0418">Kinase</keyword>
<dbReference type="GO" id="GO:0016301">
    <property type="term" value="F:kinase activity"/>
    <property type="evidence" value="ECO:0007669"/>
    <property type="project" value="UniProtKB-KW"/>
</dbReference>
<dbReference type="PANTHER" id="PTHR34848:SF1">
    <property type="entry name" value="BIFUNCTIONAL ADENOSYLCOBALAMIN BIOSYNTHESIS PROTEIN COBU"/>
    <property type="match status" value="1"/>
</dbReference>
<dbReference type="InterPro" id="IPR003200">
    <property type="entry name" value="Nict_dMeBzImd_PRibTrfase"/>
</dbReference>
<protein>
    <recommendedName>
        <fullName evidence="16">Adenosylcobinamide kinase</fullName>
        <ecNumber evidence="8">2.7.1.156</ecNumber>
        <ecNumber evidence="9">2.7.7.62</ecNumber>
    </recommendedName>
    <alternativeName>
        <fullName evidence="17">Adenosylcobinamide-phosphate guanylyltransferase</fullName>
    </alternativeName>
</protein>
<evidence type="ECO:0000256" key="2">
    <source>
        <dbReference type="ARBA" id="ARBA00000711"/>
    </source>
</evidence>